<dbReference type="PANTHER" id="PTHR45734:SF10">
    <property type="entry name" value="BLISTERY, ISOFORM A"/>
    <property type="match status" value="1"/>
</dbReference>
<dbReference type="SMART" id="SM01326">
    <property type="entry name" value="PTEN_C2"/>
    <property type="match status" value="1"/>
</dbReference>
<dbReference type="Gene3D" id="2.60.40.1110">
    <property type="match status" value="1"/>
</dbReference>
<dbReference type="PROSITE" id="PS51181">
    <property type="entry name" value="PPASE_TENSIN"/>
    <property type="match status" value="1"/>
</dbReference>
<keyword evidence="4" id="KW-1185">Reference proteome</keyword>
<reference evidence="3" key="1">
    <citation type="submission" date="2022-11" db="EMBL/GenBank/DDBJ databases">
        <title>Centuries of genome instability and evolution in soft-shell clam transmissible cancer (bioRxiv).</title>
        <authorList>
            <person name="Hart S.F.M."/>
            <person name="Yonemitsu M.A."/>
            <person name="Giersch R.M."/>
            <person name="Beal B.F."/>
            <person name="Arriagada G."/>
            <person name="Davis B.W."/>
            <person name="Ostrander E.A."/>
            <person name="Goff S.P."/>
            <person name="Metzger M.J."/>
        </authorList>
    </citation>
    <scope>NUCLEOTIDE SEQUENCE</scope>
    <source>
        <strain evidence="3">MELC-2E11</strain>
        <tissue evidence="3">Siphon/mantle</tissue>
    </source>
</reference>
<dbReference type="Pfam" id="PF10409">
    <property type="entry name" value="PTEN_C2"/>
    <property type="match status" value="1"/>
</dbReference>
<dbReference type="InterPro" id="IPR035892">
    <property type="entry name" value="C2_domain_sf"/>
</dbReference>
<dbReference type="InterPro" id="IPR014020">
    <property type="entry name" value="Tensin_C2-dom"/>
</dbReference>
<gene>
    <name evidence="3" type="ORF">MAR_035662</name>
</gene>
<protein>
    <submittedName>
        <fullName evidence="3">TENS1-like protein</fullName>
    </submittedName>
</protein>
<sequence length="1173" mass="130200">MKDFGKLCGGCFVHAESPDVDRAPKDKRIFGDISLSCLTSPHSVLKVCAIEGHVPTNVEMIHCAYNNTSRLFFCGIIEFYCAVLSYPPDPCPVCIILPTHGLVTSDSYHALEDIYHLQFYCKALKMPYLRWEVEFVFNFQVVSSCVPQINHEMNHEDTLNHNYSGYPKVAILTYDYKGINTATILTCPQNEHEMTRHEASRYPCAQARQVVPGISQVKSPSTTMSSNMNEMEHDRTDGDSCILDLVYITERIICKLVAGLILREVTSSYAYEGRAMSFASEEHENTYKYNLKEVTRMLKTKHGENYLPLSCLHLASGSFPFCLQPLSCLRLVSSLCLASILPLGRFCLVSSLCLASVLTASCLSLISSLCLASILPLSCLRLIFSLCLASILPLGRFRFVSSLCLASVLSSASVLPPSCLCVISVLSPASVLPLSCLRLVPSLCLASILPPGHFRLVFSLCLASILPPGRFHLVSSLCPASILSNVLVTMVINISEKKSDLAKHCPQVLEFGWPDNLAPPLERLCSICKAIDQWMASDINHVMVVHCKGGRGRIAVVIAAADQALDRFAMKRFYDDKLGGLPQPSQRRALNWTTQVIVNTKYPIVNTKHQINSSALYLHHILIHGVPNFDTNGGCRPFIKVYQGMHPIFTSGVYNVHLHVAGDSLNVTDNMQKVCISISPGIPLRGDILIKCYHKKNNAGQRDIIWGCQFHTCAISHNSLVFSKNELDDAINDPRFPDPGKVEFVFGNNSEGLVQVADFKSDVTVPVDDSTEAMTRWDSYENFGKTEGKLTVLQSLLLDIIGLILATFARHLVKNADEKKKVLTWRNIKRNSPSMGIIMNVVIPIFTQDCCTSLQVLILTVSKQHAIVTHQSMKHFIQHNVWATDDDIINHHKTDEVRQDGPDVSEITVSWSFPGGYRGYMPKGDSQKQTSSKWFDVLMACRAFLHPSFQYTLEDGDNVVETVFTVLGLAAKTLKKSKSVMLGLREDTEAFLDLINPDTNTTRTIFKDIDKQASGADSTAMGQRHLINQGPDTAVYAHRCNGNDYVVESCLDKTNDIGLMPVTLGKGWRGRVTGLDYGYKSWIAWFNAFAGMIKQDNRSDPFYPLVQVASLESRHSTGRKSAGLISKLYGETSLRSEELMTGLHFRIFGVYLIVCVGISWDNSGLYNACAEQS</sequence>
<evidence type="ECO:0000313" key="3">
    <source>
        <dbReference type="EMBL" id="WAR10586.1"/>
    </source>
</evidence>
<dbReference type="PROSITE" id="PS51182">
    <property type="entry name" value="C2_TENSIN"/>
    <property type="match status" value="1"/>
</dbReference>
<evidence type="ECO:0000313" key="4">
    <source>
        <dbReference type="Proteomes" id="UP001164746"/>
    </source>
</evidence>
<dbReference type="EMBL" id="CP111018">
    <property type="protein sequence ID" value="WAR10586.1"/>
    <property type="molecule type" value="Genomic_DNA"/>
</dbReference>
<dbReference type="Proteomes" id="UP001164746">
    <property type="component" value="Chromosome 7"/>
</dbReference>
<feature type="domain" description="C2 tensin-type" evidence="2">
    <location>
        <begin position="613"/>
        <end position="749"/>
    </location>
</feature>
<dbReference type="InterPro" id="IPR029023">
    <property type="entry name" value="Tensin_phosphatase"/>
</dbReference>
<dbReference type="SUPFAM" id="SSF49562">
    <property type="entry name" value="C2 domain (Calcium/lipid-binding domain, CaLB)"/>
    <property type="match status" value="1"/>
</dbReference>
<evidence type="ECO:0000259" key="1">
    <source>
        <dbReference type="PROSITE" id="PS51181"/>
    </source>
</evidence>
<dbReference type="InterPro" id="IPR029021">
    <property type="entry name" value="Prot-tyrosine_phosphatase-like"/>
</dbReference>
<accession>A0ABY7ETT8</accession>
<feature type="domain" description="Phosphatase tensin-type" evidence="1">
    <location>
        <begin position="234"/>
        <end position="600"/>
    </location>
</feature>
<dbReference type="SUPFAM" id="SSF52799">
    <property type="entry name" value="(Phosphotyrosine protein) phosphatases II"/>
    <property type="match status" value="1"/>
</dbReference>
<evidence type="ECO:0000259" key="2">
    <source>
        <dbReference type="PROSITE" id="PS51182"/>
    </source>
</evidence>
<organism evidence="3 4">
    <name type="scientific">Mya arenaria</name>
    <name type="common">Soft-shell clam</name>
    <dbReference type="NCBI Taxonomy" id="6604"/>
    <lineage>
        <taxon>Eukaryota</taxon>
        <taxon>Metazoa</taxon>
        <taxon>Spiralia</taxon>
        <taxon>Lophotrochozoa</taxon>
        <taxon>Mollusca</taxon>
        <taxon>Bivalvia</taxon>
        <taxon>Autobranchia</taxon>
        <taxon>Heteroconchia</taxon>
        <taxon>Euheterodonta</taxon>
        <taxon>Imparidentia</taxon>
        <taxon>Neoheterodontei</taxon>
        <taxon>Myida</taxon>
        <taxon>Myoidea</taxon>
        <taxon>Myidae</taxon>
        <taxon>Mya</taxon>
    </lineage>
</organism>
<name>A0ABY7ETT8_MYAAR</name>
<proteinExistence type="predicted"/>
<dbReference type="Gene3D" id="3.90.190.10">
    <property type="entry name" value="Protein tyrosine phosphatase superfamily"/>
    <property type="match status" value="2"/>
</dbReference>
<dbReference type="InterPro" id="IPR051484">
    <property type="entry name" value="Tensin_PTEN_phosphatase"/>
</dbReference>
<dbReference type="PANTHER" id="PTHR45734">
    <property type="entry name" value="TENSIN"/>
    <property type="match status" value="1"/>
</dbReference>